<protein>
    <submittedName>
        <fullName evidence="5">AAA family ATPase</fullName>
    </submittedName>
</protein>
<dbReference type="Proteomes" id="UP000275281">
    <property type="component" value="Unassembled WGS sequence"/>
</dbReference>
<comment type="similarity">
    <text evidence="1">Belongs to the AAA ATPase family.</text>
</comment>
<dbReference type="OrthoDB" id="9809379at2"/>
<dbReference type="Pfam" id="PF00004">
    <property type="entry name" value="AAA"/>
    <property type="match status" value="2"/>
</dbReference>
<dbReference type="RefSeq" id="WP_124028841.1">
    <property type="nucleotide sequence ID" value="NZ_JBHRSN010000014.1"/>
</dbReference>
<evidence type="ECO:0000256" key="1">
    <source>
        <dbReference type="ARBA" id="ARBA00006914"/>
    </source>
</evidence>
<organism evidence="5 6">
    <name type="scientific">Alteromonas sediminis</name>
    <dbReference type="NCBI Taxonomy" id="2259342"/>
    <lineage>
        <taxon>Bacteria</taxon>
        <taxon>Pseudomonadati</taxon>
        <taxon>Pseudomonadota</taxon>
        <taxon>Gammaproteobacteria</taxon>
        <taxon>Alteromonadales</taxon>
        <taxon>Alteromonadaceae</taxon>
        <taxon>Alteromonas/Salinimonas group</taxon>
        <taxon>Alteromonas</taxon>
    </lineage>
</organism>
<dbReference type="GO" id="GO:0005524">
    <property type="term" value="F:ATP binding"/>
    <property type="evidence" value="ECO:0007669"/>
    <property type="project" value="UniProtKB-KW"/>
</dbReference>
<evidence type="ECO:0000259" key="4">
    <source>
        <dbReference type="SMART" id="SM00382"/>
    </source>
</evidence>
<dbReference type="InterPro" id="IPR050221">
    <property type="entry name" value="26S_Proteasome_ATPase"/>
</dbReference>
<dbReference type="AlphaFoldDB" id="A0A3N5Z521"/>
<dbReference type="SMART" id="SM00382">
    <property type="entry name" value="AAA"/>
    <property type="match status" value="2"/>
</dbReference>
<keyword evidence="6" id="KW-1185">Reference proteome</keyword>
<reference evidence="5 6" key="1">
    <citation type="submission" date="2018-11" db="EMBL/GenBank/DDBJ databases">
        <authorList>
            <person name="Ye M.-Q."/>
            <person name="Du Z.-J."/>
        </authorList>
    </citation>
    <scope>NUCLEOTIDE SEQUENCE [LARGE SCALE GENOMIC DNA]</scope>
    <source>
        <strain evidence="5 6">U0105</strain>
    </source>
</reference>
<evidence type="ECO:0000313" key="6">
    <source>
        <dbReference type="Proteomes" id="UP000275281"/>
    </source>
</evidence>
<keyword evidence="2" id="KW-0547">Nucleotide-binding</keyword>
<dbReference type="EMBL" id="RPOK01000005">
    <property type="protein sequence ID" value="RPJ65294.1"/>
    <property type="molecule type" value="Genomic_DNA"/>
</dbReference>
<dbReference type="Gene3D" id="3.40.50.300">
    <property type="entry name" value="P-loop containing nucleotide triphosphate hydrolases"/>
    <property type="match status" value="2"/>
</dbReference>
<dbReference type="SUPFAM" id="SSF52540">
    <property type="entry name" value="P-loop containing nucleoside triphosphate hydrolases"/>
    <property type="match status" value="2"/>
</dbReference>
<evidence type="ECO:0000256" key="2">
    <source>
        <dbReference type="ARBA" id="ARBA00022741"/>
    </source>
</evidence>
<name>A0A3N5Z521_9ALTE</name>
<comment type="caution">
    <text evidence="5">The sequence shown here is derived from an EMBL/GenBank/DDBJ whole genome shotgun (WGS) entry which is preliminary data.</text>
</comment>
<dbReference type="PANTHER" id="PTHR23073">
    <property type="entry name" value="26S PROTEASOME REGULATORY SUBUNIT"/>
    <property type="match status" value="1"/>
</dbReference>
<sequence>MTSRNMVSSALPALGSKLALRLLEVTPSHVDFDWPATLPKVIDKHVRLAKALKKQDVKKVLLSNLALSPDELRLSRNIDKVCELFGLAQPCGEIMLFTMLLSINEGFAKLYSDMEFTVQRLTNQRILCHMFESRIEALHDAQAKLFELGFVDSMDIDNLSTLGLPYFLRNALMTTTIKTKEQLLAPLMTSSPEAQYGLEDFAHINHALASKYLNAAIDKQVSGVSLVLYGESGNGKTEFARTLAKTSHRQLIEVRAKDTKQAATQNEFCYPFASDERLQSLTLLQTLLGRNSNAMLLIDECESLFDQADTRYTKERLQRFIEQTKVPCIWITNYIDWLEPSYIRRFKLVMEVTAPPASQLESIIQKSSKGLRLSKTFKRQWAKTDNLTPAVIDNACHVAHLVNHSGNDAEKTVTEVAENTLIASGLLESMPQYKGDMPFDISLLNIKGSKSRIRDIDNAIKCDAPIRVLLTGPPGTGKTALAHHLAEAHDKAIIRVSASDVLSKYVGESEQQVSELFYRAHREQAILLLDEVDSLLTSRQHLTAQHDVQLVNELLTQLECNTQPVFAATNYAAKLDHAVLRRFDIKLECTYLSLKQLHKLYKQTLGIRALTQSEASTLGQLKHITPGDLAIVARHIRFNPKTDHRKQALSLLVEENRRKQPKTPIGFIAS</sequence>
<dbReference type="CDD" id="cd19481">
    <property type="entry name" value="RecA-like_protease"/>
    <property type="match status" value="1"/>
</dbReference>
<gene>
    <name evidence="5" type="ORF">DRW07_15420</name>
</gene>
<feature type="domain" description="AAA+ ATPase" evidence="4">
    <location>
        <begin position="464"/>
        <end position="593"/>
    </location>
</feature>
<dbReference type="InterPro" id="IPR003959">
    <property type="entry name" value="ATPase_AAA_core"/>
</dbReference>
<accession>A0A3N5Z521</accession>
<proteinExistence type="inferred from homology"/>
<evidence type="ECO:0000256" key="3">
    <source>
        <dbReference type="ARBA" id="ARBA00022840"/>
    </source>
</evidence>
<feature type="domain" description="AAA+ ATPase" evidence="4">
    <location>
        <begin position="222"/>
        <end position="356"/>
    </location>
</feature>
<dbReference type="InterPro" id="IPR027417">
    <property type="entry name" value="P-loop_NTPase"/>
</dbReference>
<dbReference type="InterPro" id="IPR003593">
    <property type="entry name" value="AAA+_ATPase"/>
</dbReference>
<keyword evidence="3" id="KW-0067">ATP-binding</keyword>
<evidence type="ECO:0000313" key="5">
    <source>
        <dbReference type="EMBL" id="RPJ65294.1"/>
    </source>
</evidence>
<dbReference type="GO" id="GO:0016887">
    <property type="term" value="F:ATP hydrolysis activity"/>
    <property type="evidence" value="ECO:0007669"/>
    <property type="project" value="InterPro"/>
</dbReference>
<dbReference type="CDD" id="cd00009">
    <property type="entry name" value="AAA"/>
    <property type="match status" value="1"/>
</dbReference>